<keyword evidence="10" id="KW-1185">Reference proteome</keyword>
<feature type="domain" description="Na+/H+ antiporter MnhB subunit-related protein" evidence="8">
    <location>
        <begin position="26"/>
        <end position="155"/>
    </location>
</feature>
<dbReference type="PANTHER" id="PTHR33932">
    <property type="entry name" value="NA(+)/H(+) ANTIPORTER SUBUNIT B"/>
    <property type="match status" value="1"/>
</dbReference>
<evidence type="ECO:0000256" key="4">
    <source>
        <dbReference type="ARBA" id="ARBA00022989"/>
    </source>
</evidence>
<accession>A0A544QQM9</accession>
<sequence>MSSDRLDGDTNGIARQRPMYTESQVIMTTVKAVIPFVLTYGLFITFHGTSSPGGGFQGGALVASVVLMIAFAFGIESTREWLSNSLVVGLGTVGVAIFAGIALVPMALGENFLDYTAYYPVLGDTLGLKEYEFVKYGMEAVEIGGIAFIVSGVLMGLFFALAAGVTPPSGTASDAAEASDSDGETDVDDGETAGDTATEAGENE</sequence>
<dbReference type="EMBL" id="SESI01000001">
    <property type="protein sequence ID" value="TQQ81753.1"/>
    <property type="molecule type" value="Genomic_DNA"/>
</dbReference>
<gene>
    <name evidence="9" type="ORF">EWF95_02105</name>
</gene>
<evidence type="ECO:0000256" key="6">
    <source>
        <dbReference type="SAM" id="MobiDB-lite"/>
    </source>
</evidence>
<feature type="compositionally biased region" description="Acidic residues" evidence="6">
    <location>
        <begin position="177"/>
        <end position="192"/>
    </location>
</feature>
<evidence type="ECO:0000256" key="7">
    <source>
        <dbReference type="SAM" id="Phobius"/>
    </source>
</evidence>
<feature type="region of interest" description="Disordered" evidence="6">
    <location>
        <begin position="167"/>
        <end position="204"/>
    </location>
</feature>
<keyword evidence="4 7" id="KW-1133">Transmembrane helix</keyword>
<comment type="caution">
    <text evidence="9">The sequence shown here is derived from an EMBL/GenBank/DDBJ whole genome shotgun (WGS) entry which is preliminary data.</text>
</comment>
<dbReference type="NCBIfam" id="NF009160">
    <property type="entry name" value="PRK12505.1"/>
    <property type="match status" value="1"/>
</dbReference>
<feature type="transmembrane region" description="Helical" evidence="7">
    <location>
        <begin position="87"/>
        <end position="108"/>
    </location>
</feature>
<evidence type="ECO:0000313" key="9">
    <source>
        <dbReference type="EMBL" id="TQQ81753.1"/>
    </source>
</evidence>
<evidence type="ECO:0000256" key="2">
    <source>
        <dbReference type="ARBA" id="ARBA00022475"/>
    </source>
</evidence>
<dbReference type="AlphaFoldDB" id="A0A544QQM9"/>
<dbReference type="InterPro" id="IPR050622">
    <property type="entry name" value="CPA3_antiporter_subunitB"/>
</dbReference>
<evidence type="ECO:0000259" key="8">
    <source>
        <dbReference type="Pfam" id="PF04039"/>
    </source>
</evidence>
<protein>
    <submittedName>
        <fullName evidence="9">Cation:proton antiporter</fullName>
    </submittedName>
</protein>
<organism evidence="9 10">
    <name type="scientific">Halonotius roseus</name>
    <dbReference type="NCBI Taxonomy" id="2511997"/>
    <lineage>
        <taxon>Archaea</taxon>
        <taxon>Methanobacteriati</taxon>
        <taxon>Methanobacteriota</taxon>
        <taxon>Stenosarchaea group</taxon>
        <taxon>Halobacteria</taxon>
        <taxon>Halobacteriales</taxon>
        <taxon>Haloferacaceae</taxon>
        <taxon>Halonotius</taxon>
    </lineage>
</organism>
<reference evidence="9 10" key="1">
    <citation type="submission" date="2019-02" db="EMBL/GenBank/DDBJ databases">
        <title>Halonotius sp. a new haloqrchaeon isolated from saline water.</title>
        <authorList>
            <person name="Duran-Viseras A."/>
            <person name="Sanchez-Porro C."/>
            <person name="Ventosa A."/>
        </authorList>
    </citation>
    <scope>NUCLEOTIDE SEQUENCE [LARGE SCALE GENOMIC DNA]</scope>
    <source>
        <strain evidence="9 10">F9-27</strain>
    </source>
</reference>
<proteinExistence type="predicted"/>
<dbReference type="GO" id="GO:0005886">
    <property type="term" value="C:plasma membrane"/>
    <property type="evidence" value="ECO:0007669"/>
    <property type="project" value="UniProtKB-SubCell"/>
</dbReference>
<evidence type="ECO:0000256" key="5">
    <source>
        <dbReference type="ARBA" id="ARBA00023136"/>
    </source>
</evidence>
<evidence type="ECO:0000313" key="10">
    <source>
        <dbReference type="Proteomes" id="UP000315385"/>
    </source>
</evidence>
<evidence type="ECO:0000256" key="3">
    <source>
        <dbReference type="ARBA" id="ARBA00022692"/>
    </source>
</evidence>
<dbReference type="InterPro" id="IPR007182">
    <property type="entry name" value="MnhB"/>
</dbReference>
<feature type="transmembrane region" description="Helical" evidence="7">
    <location>
        <begin position="25"/>
        <end position="44"/>
    </location>
</feature>
<dbReference type="Pfam" id="PF04039">
    <property type="entry name" value="MnhB"/>
    <property type="match status" value="1"/>
</dbReference>
<keyword evidence="2" id="KW-1003">Cell membrane</keyword>
<dbReference type="PANTHER" id="PTHR33932:SF4">
    <property type="entry name" value="NA(+)_H(+) ANTIPORTER SUBUNIT B"/>
    <property type="match status" value="1"/>
</dbReference>
<dbReference type="OrthoDB" id="19265at2157"/>
<evidence type="ECO:0000256" key="1">
    <source>
        <dbReference type="ARBA" id="ARBA00004651"/>
    </source>
</evidence>
<name>A0A544QQM9_9EURY</name>
<keyword evidence="3 7" id="KW-0812">Transmembrane</keyword>
<dbReference type="Proteomes" id="UP000315385">
    <property type="component" value="Unassembled WGS sequence"/>
</dbReference>
<feature type="transmembrane region" description="Helical" evidence="7">
    <location>
        <begin position="56"/>
        <end position="75"/>
    </location>
</feature>
<comment type="subcellular location">
    <subcellularLocation>
        <location evidence="1">Cell membrane</location>
        <topology evidence="1">Multi-pass membrane protein</topology>
    </subcellularLocation>
</comment>
<dbReference type="RefSeq" id="WP_142442388.1">
    <property type="nucleotide sequence ID" value="NZ_SESI01000001.1"/>
</dbReference>
<keyword evidence="5 7" id="KW-0472">Membrane</keyword>
<feature type="transmembrane region" description="Helical" evidence="7">
    <location>
        <begin position="143"/>
        <end position="163"/>
    </location>
</feature>